<proteinExistence type="predicted"/>
<accession>A0A0E0EWY6</accession>
<dbReference type="Proteomes" id="UP000008021">
    <property type="component" value="Chromosome 10"/>
</dbReference>
<dbReference type="EnsemblPlants" id="OMERI10G05140.1">
    <property type="protein sequence ID" value="OMERI10G05140.1"/>
    <property type="gene ID" value="OMERI10G05140"/>
</dbReference>
<evidence type="ECO:0000313" key="2">
    <source>
        <dbReference type="Proteomes" id="UP000008021"/>
    </source>
</evidence>
<sequence length="64" mass="7127">MVMPAPPGGRNFSPGDAIRDEALRRFRSPFVSFSVSGGYSSLKLQIEFLFCGFSPQGCHWWFPG</sequence>
<reference evidence="1" key="1">
    <citation type="submission" date="2015-04" db="UniProtKB">
        <authorList>
            <consortium name="EnsemblPlants"/>
        </authorList>
    </citation>
    <scope>IDENTIFICATION</scope>
</reference>
<dbReference type="AlphaFoldDB" id="A0A0E0EWY6"/>
<dbReference type="HOGENOM" id="CLU_2871454_0_0_1"/>
<keyword evidence="2" id="KW-1185">Reference proteome</keyword>
<organism evidence="1">
    <name type="scientific">Oryza meridionalis</name>
    <dbReference type="NCBI Taxonomy" id="40149"/>
    <lineage>
        <taxon>Eukaryota</taxon>
        <taxon>Viridiplantae</taxon>
        <taxon>Streptophyta</taxon>
        <taxon>Embryophyta</taxon>
        <taxon>Tracheophyta</taxon>
        <taxon>Spermatophyta</taxon>
        <taxon>Magnoliopsida</taxon>
        <taxon>Liliopsida</taxon>
        <taxon>Poales</taxon>
        <taxon>Poaceae</taxon>
        <taxon>BOP clade</taxon>
        <taxon>Oryzoideae</taxon>
        <taxon>Oryzeae</taxon>
        <taxon>Oryzinae</taxon>
        <taxon>Oryza</taxon>
    </lineage>
</organism>
<name>A0A0E0EWY6_9ORYZ</name>
<evidence type="ECO:0000313" key="1">
    <source>
        <dbReference type="EnsemblPlants" id="OMERI10G05140.1"/>
    </source>
</evidence>
<reference evidence="1" key="2">
    <citation type="submission" date="2018-05" db="EMBL/GenBank/DDBJ databases">
        <title>OmerRS3 (Oryza meridionalis Reference Sequence Version 3).</title>
        <authorList>
            <person name="Zhang J."/>
            <person name="Kudrna D."/>
            <person name="Lee S."/>
            <person name="Talag J."/>
            <person name="Welchert J."/>
            <person name="Wing R.A."/>
        </authorList>
    </citation>
    <scope>NUCLEOTIDE SEQUENCE [LARGE SCALE GENOMIC DNA]</scope>
    <source>
        <strain evidence="1">cv. OR44</strain>
    </source>
</reference>
<protein>
    <submittedName>
        <fullName evidence="1">Uncharacterized protein</fullName>
    </submittedName>
</protein>
<dbReference type="Gramene" id="OMERI10G05140.1">
    <property type="protein sequence ID" value="OMERI10G05140.1"/>
    <property type="gene ID" value="OMERI10G05140"/>
</dbReference>